<proteinExistence type="predicted"/>
<gene>
    <name evidence="10" type="primary">LOC102352233</name>
</gene>
<keyword evidence="4" id="KW-0812">Transmembrane</keyword>
<dbReference type="Proteomes" id="UP000008672">
    <property type="component" value="Unassembled WGS sequence"/>
</dbReference>
<keyword evidence="5 9" id="KW-0732">Signal</keyword>
<dbReference type="InterPro" id="IPR003591">
    <property type="entry name" value="Leu-rich_rpt_typical-subtyp"/>
</dbReference>
<feature type="chain" id="PRO_5003580134" description="LRRCT domain-containing protein" evidence="9">
    <location>
        <begin position="20"/>
        <end position="511"/>
    </location>
</feature>
<dbReference type="PANTHER" id="PTHR45712:SF1">
    <property type="entry name" value="NEPHROCAN"/>
    <property type="match status" value="1"/>
</dbReference>
<dbReference type="eggNOG" id="KOG0619">
    <property type="taxonomic scope" value="Eukaryota"/>
</dbReference>
<name>H3AC40_LATCH</name>
<keyword evidence="3" id="KW-0433">Leucine-rich repeat</keyword>
<evidence type="ECO:0000256" key="6">
    <source>
        <dbReference type="ARBA" id="ARBA00022737"/>
    </source>
</evidence>
<dbReference type="HOGENOM" id="CLU_000288_18_6_1"/>
<dbReference type="RefSeq" id="XP_006002340.1">
    <property type="nucleotide sequence ID" value="XM_006002278.3"/>
</dbReference>
<evidence type="ECO:0000313" key="11">
    <source>
        <dbReference type="Proteomes" id="UP000008672"/>
    </source>
</evidence>
<dbReference type="InterPro" id="IPR001611">
    <property type="entry name" value="Leu-rich_rpt"/>
</dbReference>
<evidence type="ECO:0000256" key="7">
    <source>
        <dbReference type="ARBA" id="ARBA00022989"/>
    </source>
</evidence>
<reference evidence="11" key="1">
    <citation type="submission" date="2011-08" db="EMBL/GenBank/DDBJ databases">
        <title>The draft genome of Latimeria chalumnae.</title>
        <authorList>
            <person name="Di Palma F."/>
            <person name="Alfoldi J."/>
            <person name="Johnson J."/>
            <person name="Berlin A."/>
            <person name="Gnerre S."/>
            <person name="Jaffe D."/>
            <person name="MacCallum I."/>
            <person name="Young S."/>
            <person name="Walker B.J."/>
            <person name="Lander E."/>
            <person name="Lindblad-Toh K."/>
        </authorList>
    </citation>
    <scope>NUCLEOTIDE SEQUENCE [LARGE SCALE GENOMIC DNA]</scope>
    <source>
        <strain evidence="11">Wild caught</strain>
    </source>
</reference>
<dbReference type="InParanoid" id="H3AC40"/>
<dbReference type="GO" id="GO:0005886">
    <property type="term" value="C:plasma membrane"/>
    <property type="evidence" value="ECO:0007669"/>
    <property type="project" value="UniProtKB-SubCell"/>
</dbReference>
<keyword evidence="6" id="KW-0677">Repeat</keyword>
<sequence length="511" mass="57439">MQLVVYFLFTLSSLKGCFGSCPKRCVCDSMKSVQCYRVTAAPTSIPASTKKLHLGHNNIKHFRVSDFTGLVSLEELMLSSCGTESIESNTFKALANLRTLELWKNKLSCIPSMLPSTLEVLKLGDNRIQALHESNFEGLKRLKVLDLQNNLLSALRCTVFSTLSNLQSLTLDGNGIDSVTGSLRLPTLSSLSLQRNKLSFFPSSFFSSLPSLQVLNLASNVLVKIPYDLPKSLLVLKLDKNRIRALRARDLRQLEHLSKLVLSENQLSSLDNALALPNLTTVELSKNQLKTIPTRLSTKLHTLDCSNNLIQKVSRQDFTGLGLLKHLFLDSNIISSFEASALRSCLQLSDLALEQNRLVSIPVSLPDTLIRLDLKGNNIEAITEQEVKNLKRLQVLNLRNNRLSVLSPEVLEHLSRLRRIYLDGNPWNCTCDLIRVRKLLSEKQLDVMGGHCASPAQNQGENWMSSIRILKKCEGSYYSFMKESRMKSEDDSNTRVLAYSDHDDYYDYDTD</sequence>
<dbReference type="SUPFAM" id="SSF52058">
    <property type="entry name" value="L domain-like"/>
    <property type="match status" value="2"/>
</dbReference>
<dbReference type="Pfam" id="PF13855">
    <property type="entry name" value="LRR_8"/>
    <property type="match status" value="4"/>
</dbReference>
<dbReference type="GeneID" id="102352233"/>
<keyword evidence="8" id="KW-0472">Membrane</keyword>
<evidence type="ECO:0000313" key="10">
    <source>
        <dbReference type="Ensembl" id="ENSLACP00000007211.1"/>
    </source>
</evidence>
<reference evidence="10" key="2">
    <citation type="submission" date="2025-08" db="UniProtKB">
        <authorList>
            <consortium name="Ensembl"/>
        </authorList>
    </citation>
    <scope>IDENTIFICATION</scope>
</reference>
<dbReference type="GO" id="GO:0005615">
    <property type="term" value="C:extracellular space"/>
    <property type="evidence" value="ECO:0007669"/>
    <property type="project" value="TreeGrafter"/>
</dbReference>
<evidence type="ECO:0000256" key="8">
    <source>
        <dbReference type="ARBA" id="ARBA00023136"/>
    </source>
</evidence>
<evidence type="ECO:0000256" key="9">
    <source>
        <dbReference type="SAM" id="SignalP"/>
    </source>
</evidence>
<keyword evidence="2" id="KW-1003">Cell membrane</keyword>
<dbReference type="Pfam" id="PF13306">
    <property type="entry name" value="LRR_5"/>
    <property type="match status" value="1"/>
</dbReference>
<dbReference type="FunFam" id="3.80.10.10:FF:001438">
    <property type="entry name" value="Uncharacterized protein"/>
    <property type="match status" value="1"/>
</dbReference>
<dbReference type="Ensembl" id="ENSLACT00000007271.1">
    <property type="protein sequence ID" value="ENSLACP00000007211.1"/>
    <property type="gene ID" value="ENSLACG00000006396.1"/>
</dbReference>
<feature type="signal peptide" evidence="9">
    <location>
        <begin position="1"/>
        <end position="19"/>
    </location>
</feature>
<dbReference type="Gene3D" id="3.80.10.10">
    <property type="entry name" value="Ribonuclease Inhibitor"/>
    <property type="match status" value="5"/>
</dbReference>
<dbReference type="InterPro" id="IPR026906">
    <property type="entry name" value="LRR_5"/>
</dbReference>
<comment type="subcellular location">
    <subcellularLocation>
        <location evidence="1">Cell membrane</location>
    </subcellularLocation>
</comment>
<reference evidence="10" key="3">
    <citation type="submission" date="2025-09" db="UniProtKB">
        <authorList>
            <consortium name="Ensembl"/>
        </authorList>
    </citation>
    <scope>IDENTIFICATION</scope>
</reference>
<evidence type="ECO:0000256" key="3">
    <source>
        <dbReference type="ARBA" id="ARBA00022614"/>
    </source>
</evidence>
<dbReference type="GeneTree" id="ENSGT00940000162914"/>
<dbReference type="SMART" id="SM00369">
    <property type="entry name" value="LRR_TYP"/>
    <property type="match status" value="11"/>
</dbReference>
<evidence type="ECO:0000256" key="1">
    <source>
        <dbReference type="ARBA" id="ARBA00004236"/>
    </source>
</evidence>
<dbReference type="InterPro" id="IPR050333">
    <property type="entry name" value="SLRP"/>
</dbReference>
<accession>H3AC40</accession>
<dbReference type="EMBL" id="AFYH01128830">
    <property type="status" value="NOT_ANNOTATED_CDS"/>
    <property type="molecule type" value="Genomic_DNA"/>
</dbReference>
<evidence type="ECO:0008006" key="12">
    <source>
        <dbReference type="Google" id="ProtNLM"/>
    </source>
</evidence>
<dbReference type="OrthoDB" id="2020019at2759"/>
<evidence type="ECO:0000256" key="2">
    <source>
        <dbReference type="ARBA" id="ARBA00022475"/>
    </source>
</evidence>
<dbReference type="PROSITE" id="PS51450">
    <property type="entry name" value="LRR"/>
    <property type="match status" value="3"/>
</dbReference>
<dbReference type="InterPro" id="IPR032675">
    <property type="entry name" value="LRR_dom_sf"/>
</dbReference>
<dbReference type="PANTHER" id="PTHR45712">
    <property type="entry name" value="AGAP008170-PA"/>
    <property type="match status" value="1"/>
</dbReference>
<dbReference type="STRING" id="7897.ENSLACP00000007211"/>
<dbReference type="AlphaFoldDB" id="H3AC40"/>
<dbReference type="KEGG" id="lcm:102352233"/>
<keyword evidence="7" id="KW-1133">Transmembrane helix</keyword>
<evidence type="ECO:0000256" key="5">
    <source>
        <dbReference type="ARBA" id="ARBA00022729"/>
    </source>
</evidence>
<evidence type="ECO:0000256" key="4">
    <source>
        <dbReference type="ARBA" id="ARBA00022692"/>
    </source>
</evidence>
<keyword evidence="11" id="KW-1185">Reference proteome</keyword>
<organism evidence="10 11">
    <name type="scientific">Latimeria chalumnae</name>
    <name type="common">Coelacanth</name>
    <dbReference type="NCBI Taxonomy" id="7897"/>
    <lineage>
        <taxon>Eukaryota</taxon>
        <taxon>Metazoa</taxon>
        <taxon>Chordata</taxon>
        <taxon>Craniata</taxon>
        <taxon>Vertebrata</taxon>
        <taxon>Euteleostomi</taxon>
        <taxon>Coelacanthiformes</taxon>
        <taxon>Coelacanthidae</taxon>
        <taxon>Latimeria</taxon>
    </lineage>
</organism>
<dbReference type="OMA" id="TCPRRCS"/>
<protein>
    <recommendedName>
        <fullName evidence="12">LRRCT domain-containing protein</fullName>
    </recommendedName>
</protein>